<accession>A0A1X6X1X8</accession>
<dbReference type="InterPro" id="IPR041160">
    <property type="entry name" value="LD_cluster2"/>
</dbReference>
<evidence type="ECO:0000256" key="1">
    <source>
        <dbReference type="SAM" id="MobiDB-lite"/>
    </source>
</evidence>
<dbReference type="EMBL" id="FWFG01000068">
    <property type="protein sequence ID" value="SLM92434.1"/>
    <property type="molecule type" value="Genomic_DNA"/>
</dbReference>
<feature type="compositionally biased region" description="Basic and acidic residues" evidence="1">
    <location>
        <begin position="438"/>
        <end position="457"/>
    </location>
</feature>
<reference evidence="2 3" key="1">
    <citation type="submission" date="2017-02" db="EMBL/GenBank/DDBJ databases">
        <authorList>
            <person name="Peterson S.W."/>
        </authorList>
    </citation>
    <scope>NUCLEOTIDE SEQUENCE [LARGE SCALE GENOMIC DNA]</scope>
    <source>
        <strain evidence="2 3">CIP104813</strain>
    </source>
</reference>
<feature type="region of interest" description="Disordered" evidence="1">
    <location>
        <begin position="1"/>
        <end position="55"/>
    </location>
</feature>
<sequence length="785" mass="84239">MGTGADSAATRRLMRSATAAHSSSGCSTPGTSGSGSGRSDLEDETTTTTNDLRSGDPAQALLDIIVVWHPGDREGGTAFDALHDHFHSATYSGLAGGAVEVYSRSTSSSGSYGGAPRSIALPADAAPTDSVAQYTVVVLCQGTSLSQATSSPRPWRDYVIDIWERLAAARSAGQAQLIPVHLPGYAPDSRSWLTRQTGAPQAIRDLDSSCTDAGPQVAQSIVQWLLDPEGKGKRLTVFISHTKRAEPIPIDQGESVPWEDRGGLTGPDGARAEELQQLIECVRTEVRSTRLAEFFDAHDIQTTEDSSLRMLKEAASSALLMVRTDQYSSREWTQQEVLSAKQHDCPIVCLSALSAEERRGSFLMDHVPTIALDRERKESSIRRALGRLVDEALKNALWNRQQVYRESGGFDWLPSRAPEPVTMIHRFHPFATTGVSDPSEHGPLTDEVPRAEENDPRSAKAREELWVLHPDPPLGPAELSTMTALGRLTGTPGRIEFLTPRTFTARGGRVGVEQWNPPSVSARALAGTTVGLSVSESTDLPRLGLSPRHLDLIVAELAHAIFNAGGTVIYGGDLRSGGFTHIIADEAKRRFGGTPVAEFVLSRRALRSASWSDLIDFRHHAGEASTVHLAHECGRTIPLTEFSEDEFLSWQSVKVDAFDDLRDLRSALTTRCKARVVVGGKTEGYSGDLPGVIDEASRTVADGSPLYAAGGYGGAAQLIANAIGSETGPDLLDEQGAITTALRGIRDSAVPDGLDRTERDLLHRSHRPGDIATLAVLGLSRTLGG</sequence>
<organism evidence="2 3">
    <name type="scientific">Brachybacterium nesterenkovii</name>
    <dbReference type="NCBI Taxonomy" id="47847"/>
    <lineage>
        <taxon>Bacteria</taxon>
        <taxon>Bacillati</taxon>
        <taxon>Actinomycetota</taxon>
        <taxon>Actinomycetes</taxon>
        <taxon>Micrococcales</taxon>
        <taxon>Dermabacteraceae</taxon>
        <taxon>Brachybacterium</taxon>
    </lineage>
</organism>
<dbReference type="AlphaFoldDB" id="A0A1X6X1X8"/>
<evidence type="ECO:0000313" key="2">
    <source>
        <dbReference type="EMBL" id="SLM92434.1"/>
    </source>
</evidence>
<feature type="compositionally biased region" description="Low complexity" evidence="1">
    <location>
        <begin position="22"/>
        <end position="31"/>
    </location>
</feature>
<keyword evidence="3" id="KW-1185">Reference proteome</keyword>
<name>A0A1X6X1X8_9MICO</name>
<feature type="region of interest" description="Disordered" evidence="1">
    <location>
        <begin position="432"/>
        <end position="457"/>
    </location>
</feature>
<evidence type="ECO:0008006" key="4">
    <source>
        <dbReference type="Google" id="ProtNLM"/>
    </source>
</evidence>
<evidence type="ECO:0000313" key="3">
    <source>
        <dbReference type="Proteomes" id="UP000195981"/>
    </source>
</evidence>
<dbReference type="Pfam" id="PF18163">
    <property type="entry name" value="LD_cluster2"/>
    <property type="match status" value="1"/>
</dbReference>
<gene>
    <name evidence="2" type="ORF">FM110_08265</name>
</gene>
<protein>
    <recommendedName>
        <fullName evidence="4">TIR domain-containing protein</fullName>
    </recommendedName>
</protein>
<proteinExistence type="predicted"/>
<dbReference type="Proteomes" id="UP000195981">
    <property type="component" value="Unassembled WGS sequence"/>
</dbReference>